<feature type="compositionally biased region" description="Low complexity" evidence="7">
    <location>
        <begin position="122"/>
        <end position="144"/>
    </location>
</feature>
<keyword evidence="10" id="KW-1185">Reference proteome</keyword>
<dbReference type="NCBIfam" id="TIGR01568">
    <property type="entry name" value="A_thal_3678"/>
    <property type="match status" value="1"/>
</dbReference>
<keyword evidence="4 6" id="KW-0804">Transcription</keyword>
<comment type="function">
    <text evidence="6">Transcriptional repressor that regulates multiple aspects of plant growth and development.</text>
</comment>
<evidence type="ECO:0000256" key="1">
    <source>
        <dbReference type="ARBA" id="ARBA00004123"/>
    </source>
</evidence>
<comment type="subcellular location">
    <subcellularLocation>
        <location evidence="1 6">Nucleus</location>
    </subcellularLocation>
</comment>
<dbReference type="InterPro" id="IPR038933">
    <property type="entry name" value="Ovate"/>
</dbReference>
<reference evidence="10" key="1">
    <citation type="submission" date="2013-09" db="EMBL/GenBank/DDBJ databases">
        <title>Corchorus olitorius genome sequencing.</title>
        <authorList>
            <person name="Alam M."/>
            <person name="Haque M.S."/>
            <person name="Islam M.S."/>
            <person name="Emdad E.M."/>
            <person name="Islam M.M."/>
            <person name="Ahmed B."/>
            <person name="Halim A."/>
            <person name="Hossen Q.M.M."/>
            <person name="Hossain M.Z."/>
            <person name="Ahmed R."/>
            <person name="Khan M.M."/>
            <person name="Islam R."/>
            <person name="Rashid M.M."/>
            <person name="Khan S.A."/>
            <person name="Rahman M.S."/>
            <person name="Alam M."/>
            <person name="Yahiya A.S."/>
            <person name="Khan M.S."/>
            <person name="Azam M.S."/>
            <person name="Haque T."/>
            <person name="Lashkar M.Z.H."/>
            <person name="Akhand A.I."/>
            <person name="Morshed G."/>
            <person name="Roy S."/>
            <person name="Uddin K.S."/>
            <person name="Rabeya T."/>
            <person name="Hossain A.S."/>
            <person name="Chowdhury A."/>
            <person name="Snigdha A.R."/>
            <person name="Mortoza M.S."/>
            <person name="Matin S.A."/>
            <person name="Hoque S.M.E."/>
            <person name="Islam M.K."/>
            <person name="Roy D.K."/>
            <person name="Haider R."/>
            <person name="Moosa M.M."/>
            <person name="Elias S.M."/>
            <person name="Hasan A.M."/>
            <person name="Jahan S."/>
            <person name="Shafiuddin M."/>
            <person name="Mahmood N."/>
            <person name="Shommy N.S."/>
        </authorList>
    </citation>
    <scope>NUCLEOTIDE SEQUENCE [LARGE SCALE GENOMIC DNA]</scope>
    <source>
        <strain evidence="10">cv. O-4</strain>
    </source>
</reference>
<comment type="caution">
    <text evidence="9">The sequence shown here is derived from an EMBL/GenBank/DDBJ whole genome shotgun (WGS) entry which is preliminary data.</text>
</comment>
<evidence type="ECO:0000259" key="8">
    <source>
        <dbReference type="PROSITE" id="PS51754"/>
    </source>
</evidence>
<evidence type="ECO:0000256" key="6">
    <source>
        <dbReference type="RuleBase" id="RU367028"/>
    </source>
</evidence>
<dbReference type="EMBL" id="AWUE01014114">
    <property type="protein sequence ID" value="OMP05048.1"/>
    <property type="molecule type" value="Genomic_DNA"/>
</dbReference>
<dbReference type="OrthoDB" id="690912at2759"/>
<evidence type="ECO:0000256" key="3">
    <source>
        <dbReference type="ARBA" id="ARBA00023015"/>
    </source>
</evidence>
<gene>
    <name evidence="9" type="ORF">COLO4_09070</name>
</gene>
<dbReference type="InterPro" id="IPR006458">
    <property type="entry name" value="Ovate_C"/>
</dbReference>
<evidence type="ECO:0000256" key="5">
    <source>
        <dbReference type="ARBA" id="ARBA00023242"/>
    </source>
</evidence>
<evidence type="ECO:0000256" key="4">
    <source>
        <dbReference type="ARBA" id="ARBA00023163"/>
    </source>
</evidence>
<dbReference type="STRING" id="93759.A0A1R3KDE2"/>
<evidence type="ECO:0000256" key="7">
    <source>
        <dbReference type="SAM" id="MobiDB-lite"/>
    </source>
</evidence>
<evidence type="ECO:0000256" key="2">
    <source>
        <dbReference type="ARBA" id="ARBA00022491"/>
    </source>
</evidence>
<name>A0A1R3KDE2_9ROSI</name>
<evidence type="ECO:0000313" key="9">
    <source>
        <dbReference type="EMBL" id="OMP05048.1"/>
    </source>
</evidence>
<organism evidence="9 10">
    <name type="scientific">Corchorus olitorius</name>
    <dbReference type="NCBI Taxonomy" id="93759"/>
    <lineage>
        <taxon>Eukaryota</taxon>
        <taxon>Viridiplantae</taxon>
        <taxon>Streptophyta</taxon>
        <taxon>Embryophyta</taxon>
        <taxon>Tracheophyta</taxon>
        <taxon>Spermatophyta</taxon>
        <taxon>Magnoliopsida</taxon>
        <taxon>eudicotyledons</taxon>
        <taxon>Gunneridae</taxon>
        <taxon>Pentapetalae</taxon>
        <taxon>rosids</taxon>
        <taxon>malvids</taxon>
        <taxon>Malvales</taxon>
        <taxon>Malvaceae</taxon>
        <taxon>Grewioideae</taxon>
        <taxon>Apeibeae</taxon>
        <taxon>Corchorus</taxon>
    </lineage>
</organism>
<dbReference type="PANTHER" id="PTHR33057">
    <property type="entry name" value="TRANSCRIPTION REPRESSOR OFP7-RELATED"/>
    <property type="match status" value="1"/>
</dbReference>
<dbReference type="PANTHER" id="PTHR33057:SF21">
    <property type="entry name" value="TRANSCRIPTION REPRESSOR"/>
    <property type="match status" value="1"/>
</dbReference>
<feature type="compositionally biased region" description="Acidic residues" evidence="7">
    <location>
        <begin position="83"/>
        <end position="94"/>
    </location>
</feature>
<keyword evidence="2 6" id="KW-0678">Repressor</keyword>
<feature type="compositionally biased region" description="Basic and acidic residues" evidence="7">
    <location>
        <begin position="158"/>
        <end position="172"/>
    </location>
</feature>
<dbReference type="Proteomes" id="UP000187203">
    <property type="component" value="Unassembled WGS sequence"/>
</dbReference>
<feature type="compositionally biased region" description="Low complexity" evidence="7">
    <location>
        <begin position="69"/>
        <end position="81"/>
    </location>
</feature>
<feature type="domain" description="OVATE" evidence="8">
    <location>
        <begin position="179"/>
        <end position="242"/>
    </location>
</feature>
<feature type="compositionally biased region" description="Polar residues" evidence="7">
    <location>
        <begin position="145"/>
        <end position="157"/>
    </location>
</feature>
<dbReference type="PROSITE" id="PS51754">
    <property type="entry name" value="OVATE"/>
    <property type="match status" value="1"/>
</dbReference>
<dbReference type="GO" id="GO:0045892">
    <property type="term" value="P:negative regulation of DNA-templated transcription"/>
    <property type="evidence" value="ECO:0007669"/>
    <property type="project" value="UniProtKB-UniRule"/>
</dbReference>
<proteinExistence type="predicted"/>
<dbReference type="GO" id="GO:0005634">
    <property type="term" value="C:nucleus"/>
    <property type="evidence" value="ECO:0007669"/>
    <property type="project" value="UniProtKB-SubCell"/>
</dbReference>
<protein>
    <recommendedName>
        <fullName evidence="6">Transcription repressor</fullName>
    </recommendedName>
    <alternativeName>
        <fullName evidence="6">Ovate family protein</fullName>
    </alternativeName>
</protein>
<dbReference type="Pfam" id="PF04844">
    <property type="entry name" value="Ovate"/>
    <property type="match status" value="1"/>
</dbReference>
<evidence type="ECO:0000313" key="10">
    <source>
        <dbReference type="Proteomes" id="UP000187203"/>
    </source>
</evidence>
<accession>A0A1R3KDE2</accession>
<dbReference type="AlphaFoldDB" id="A0A1R3KDE2"/>
<feature type="region of interest" description="Disordered" evidence="7">
    <location>
        <begin position="122"/>
        <end position="173"/>
    </location>
</feature>
<feature type="region of interest" description="Disordered" evidence="7">
    <location>
        <begin position="69"/>
        <end position="94"/>
    </location>
</feature>
<sequence>MPSALAKNLNLCFTKIKIPLTSQSSYSQLLPPDDHSRPIDPTSAATTSSLFKSYNSLYDPAFDDSASASKSLTQSSSISSEPDPPEPDYSDSEPDFATVFASQRFFFSSPGSSNSIIESTATPSSIATTPESTSSTLFASSSSTPINDVITNQSSNENEVRRDQPSHEHTTTVKDSVAVPTFSPNPYMDFRRSMQEMVEARDLTDVKANWDYLHELLLCYLALNPKNTHKLIIGAFADLLVSLMAGEGAGGGGGHHDGDHQVTEITGGRIPEQCM</sequence>
<keyword evidence="3 6" id="KW-0805">Transcription regulation</keyword>
<keyword evidence="5 6" id="KW-0539">Nucleus</keyword>